<accession>A0A1R1SI65</accession>
<dbReference type="InterPro" id="IPR001647">
    <property type="entry name" value="HTH_TetR"/>
</dbReference>
<dbReference type="SUPFAM" id="SSF46689">
    <property type="entry name" value="Homeodomain-like"/>
    <property type="match status" value="1"/>
</dbReference>
<dbReference type="SUPFAM" id="SSF48498">
    <property type="entry name" value="Tetracyclin repressor-like, C-terminal domain"/>
    <property type="match status" value="1"/>
</dbReference>
<evidence type="ECO:0000256" key="6">
    <source>
        <dbReference type="SAM" id="MobiDB-lite"/>
    </source>
</evidence>
<protein>
    <submittedName>
        <fullName evidence="8">TetR family transcriptional regulator</fullName>
    </submittedName>
</protein>
<dbReference type="InterPro" id="IPR036271">
    <property type="entry name" value="Tet_transcr_reg_TetR-rel_C_sf"/>
</dbReference>
<feature type="coiled-coil region" evidence="5">
    <location>
        <begin position="23"/>
        <end position="50"/>
    </location>
</feature>
<proteinExistence type="predicted"/>
<dbReference type="PANTHER" id="PTHR30055:SF243">
    <property type="entry name" value="HTH-TYPE TRANSCRIPTIONAL REGULATOR RV1816"/>
    <property type="match status" value="1"/>
</dbReference>
<dbReference type="InterPro" id="IPR025996">
    <property type="entry name" value="MT1864/Rv1816-like_C"/>
</dbReference>
<dbReference type="Gene3D" id="1.10.357.10">
    <property type="entry name" value="Tetracycline Repressor, domain 2"/>
    <property type="match status" value="1"/>
</dbReference>
<feature type="region of interest" description="Disordered" evidence="6">
    <location>
        <begin position="1"/>
        <end position="21"/>
    </location>
</feature>
<organism evidence="8 9">
    <name type="scientific">Streptomyces sparsogenes DSM 40356</name>
    <dbReference type="NCBI Taxonomy" id="1331668"/>
    <lineage>
        <taxon>Bacteria</taxon>
        <taxon>Bacillati</taxon>
        <taxon>Actinomycetota</taxon>
        <taxon>Actinomycetes</taxon>
        <taxon>Kitasatosporales</taxon>
        <taxon>Streptomycetaceae</taxon>
        <taxon>Streptomyces</taxon>
    </lineage>
</organism>
<keyword evidence="9" id="KW-1185">Reference proteome</keyword>
<keyword evidence="3" id="KW-0804">Transcription</keyword>
<dbReference type="Proteomes" id="UP000186168">
    <property type="component" value="Unassembled WGS sequence"/>
</dbReference>
<keyword evidence="2 4" id="KW-0238">DNA-binding</keyword>
<reference evidence="8 9" key="1">
    <citation type="submission" date="2013-05" db="EMBL/GenBank/DDBJ databases">
        <title>Genome sequence of Streptomyces sparsogenes DSM 40356.</title>
        <authorList>
            <person name="Coyne S."/>
            <person name="Seebeck F.P."/>
        </authorList>
    </citation>
    <scope>NUCLEOTIDE SEQUENCE [LARGE SCALE GENOMIC DNA]</scope>
    <source>
        <strain evidence="8 9">DSM 40356</strain>
    </source>
</reference>
<dbReference type="Pfam" id="PF13305">
    <property type="entry name" value="TetR_C_33"/>
    <property type="match status" value="1"/>
</dbReference>
<evidence type="ECO:0000256" key="1">
    <source>
        <dbReference type="ARBA" id="ARBA00023015"/>
    </source>
</evidence>
<evidence type="ECO:0000256" key="4">
    <source>
        <dbReference type="PROSITE-ProRule" id="PRU00335"/>
    </source>
</evidence>
<dbReference type="PROSITE" id="PS50977">
    <property type="entry name" value="HTH_TETR_2"/>
    <property type="match status" value="1"/>
</dbReference>
<evidence type="ECO:0000256" key="2">
    <source>
        <dbReference type="ARBA" id="ARBA00023125"/>
    </source>
</evidence>
<feature type="compositionally biased region" description="Basic and acidic residues" evidence="6">
    <location>
        <begin position="1"/>
        <end position="11"/>
    </location>
</feature>
<dbReference type="GO" id="GO:0003700">
    <property type="term" value="F:DNA-binding transcription factor activity"/>
    <property type="evidence" value="ECO:0007669"/>
    <property type="project" value="TreeGrafter"/>
</dbReference>
<dbReference type="PANTHER" id="PTHR30055">
    <property type="entry name" value="HTH-TYPE TRANSCRIPTIONAL REGULATOR RUTR"/>
    <property type="match status" value="1"/>
</dbReference>
<evidence type="ECO:0000313" key="9">
    <source>
        <dbReference type="Proteomes" id="UP000186168"/>
    </source>
</evidence>
<dbReference type="InterPro" id="IPR009057">
    <property type="entry name" value="Homeodomain-like_sf"/>
</dbReference>
<feature type="DNA-binding region" description="H-T-H motif" evidence="4">
    <location>
        <begin position="54"/>
        <end position="73"/>
    </location>
</feature>
<keyword evidence="1" id="KW-0805">Transcription regulation</keyword>
<evidence type="ECO:0000313" key="8">
    <source>
        <dbReference type="EMBL" id="OMI37970.1"/>
    </source>
</evidence>
<comment type="caution">
    <text evidence="8">The sequence shown here is derived from an EMBL/GenBank/DDBJ whole genome shotgun (WGS) entry which is preliminary data.</text>
</comment>
<dbReference type="AlphaFoldDB" id="A0A1R1SI65"/>
<evidence type="ECO:0000259" key="7">
    <source>
        <dbReference type="PROSITE" id="PS50977"/>
    </source>
</evidence>
<evidence type="ECO:0000256" key="5">
    <source>
        <dbReference type="SAM" id="Coils"/>
    </source>
</evidence>
<sequence>MSGTDGGKDGGNDGGGGARVAGLTRRERLRAELERDAKAAARRITAAEGVEGLTVAAVARSVGVTSPALYRYFDGRNGLILAVYDDVMAEFMQVVGGAVERQDPDDISARLHAATRAVLDWSMANPAEFNLLMGAGYPQAAAASAEDIPQAISRELGGMFGQLFTRLWREKGLAHPSDEEIDPALVPQLRTYREVVGLDVPIGVVFLMLTCWRQIYGMLCLAVYRHMSFALSDPVPLFEDMMDRLLGLLGLSRSPRLVL</sequence>
<gene>
    <name evidence="8" type="ORF">SPAR_18328</name>
</gene>
<feature type="domain" description="HTH tetR-type" evidence="7">
    <location>
        <begin position="31"/>
        <end position="91"/>
    </location>
</feature>
<dbReference type="InterPro" id="IPR050109">
    <property type="entry name" value="HTH-type_TetR-like_transc_reg"/>
</dbReference>
<dbReference type="GO" id="GO:0000976">
    <property type="term" value="F:transcription cis-regulatory region binding"/>
    <property type="evidence" value="ECO:0007669"/>
    <property type="project" value="TreeGrafter"/>
</dbReference>
<evidence type="ECO:0000256" key="3">
    <source>
        <dbReference type="ARBA" id="ARBA00023163"/>
    </source>
</evidence>
<dbReference type="EMBL" id="ASQP01000255">
    <property type="protein sequence ID" value="OMI37970.1"/>
    <property type="molecule type" value="Genomic_DNA"/>
</dbReference>
<keyword evidence="5" id="KW-0175">Coiled coil</keyword>
<name>A0A1R1SI65_9ACTN</name>
<dbReference type="Pfam" id="PF00440">
    <property type="entry name" value="TetR_N"/>
    <property type="match status" value="1"/>
</dbReference>